<keyword evidence="2" id="KW-0808">Transferase</keyword>
<keyword evidence="2" id="KW-0489">Methyltransferase</keyword>
<comment type="caution">
    <text evidence="2">The sequence shown here is derived from an EMBL/GenBank/DDBJ whole genome shotgun (WGS) entry which is preliminary data.</text>
</comment>
<proteinExistence type="predicted"/>
<dbReference type="InterPro" id="IPR013216">
    <property type="entry name" value="Methyltransf_11"/>
</dbReference>
<reference evidence="2 3" key="1">
    <citation type="submission" date="2016-02" db="EMBL/GenBank/DDBJ databases">
        <authorList>
            <person name="Wen L."/>
            <person name="He K."/>
            <person name="Yang H."/>
        </authorList>
    </citation>
    <scope>NUCLEOTIDE SEQUENCE [LARGE SCALE GENOMIC DNA]</scope>
    <source>
        <strain evidence="2">ShG14-8</strain>
    </source>
</reference>
<feature type="domain" description="Methyltransferase type 11" evidence="1">
    <location>
        <begin position="129"/>
        <end position="173"/>
    </location>
</feature>
<dbReference type="GO" id="GO:0032259">
    <property type="term" value="P:methylation"/>
    <property type="evidence" value="ECO:0007669"/>
    <property type="project" value="UniProtKB-KW"/>
</dbReference>
<evidence type="ECO:0000313" key="3">
    <source>
        <dbReference type="Proteomes" id="UP000070578"/>
    </source>
</evidence>
<dbReference type="PATRIC" id="fig|1796491.3.peg.2708"/>
<dbReference type="SUPFAM" id="SSF53335">
    <property type="entry name" value="S-adenosyl-L-methionine-dependent methyltransferases"/>
    <property type="match status" value="1"/>
</dbReference>
<gene>
    <name evidence="2" type="ORF">AWT59_2483</name>
</gene>
<accession>A0A139BQT8</accession>
<reference evidence="2 3" key="2">
    <citation type="submission" date="2016-03" db="EMBL/GenBank/DDBJ databases">
        <title>New uncultured bacterium of the family Gallionellaceae from acid mine drainage: description and reconstruction of genome based on metagenomic analysis of microbial community.</title>
        <authorList>
            <person name="Kadnikov V."/>
            <person name="Ivasenko D."/>
            <person name="Beletsky A."/>
            <person name="Mardanov A."/>
            <person name="Danilova E."/>
            <person name="Pimenov N."/>
            <person name="Karnachuk O."/>
            <person name="Ravin N."/>
        </authorList>
    </citation>
    <scope>NUCLEOTIDE SEQUENCE [LARGE SCALE GENOMIC DNA]</scope>
    <source>
        <strain evidence="2">ShG14-8</strain>
    </source>
</reference>
<evidence type="ECO:0000313" key="2">
    <source>
        <dbReference type="EMBL" id="KXS31377.1"/>
    </source>
</evidence>
<sequence>MPNCKLIAKSLSEWFATPQGGYVLAREQAYFDRTVSGIFGYNALQLGLPEHDFLHGNRMPLRISGGNQTGKAARAQYGMTDPSVAGTPASDLLAQSAGSAIAGNSGVVGSAGRMTDCFANKVSDVRLICTELPFDSDSLDLVLIPHVLEFSEHPHEVLREVARVLRPEGNLLISGFNPRSLWGVHRVLVEREGYPWQGNFISLPRIKDWLALLGFEVAGGRFSAYAPPFHTTKWLERFAFIESAGDRWWAVSGGVYFLHAVKRVHGMRLIKPKWNEGLVSKLLPVSPKLNNKITHHSEMDKQ</sequence>
<dbReference type="Pfam" id="PF08241">
    <property type="entry name" value="Methyltransf_11"/>
    <property type="match status" value="1"/>
</dbReference>
<dbReference type="Gene3D" id="3.40.50.150">
    <property type="entry name" value="Vaccinia Virus protein VP39"/>
    <property type="match status" value="1"/>
</dbReference>
<dbReference type="GO" id="GO:0008757">
    <property type="term" value="F:S-adenosylmethionine-dependent methyltransferase activity"/>
    <property type="evidence" value="ECO:0007669"/>
    <property type="project" value="InterPro"/>
</dbReference>
<dbReference type="InterPro" id="IPR029063">
    <property type="entry name" value="SAM-dependent_MTases_sf"/>
</dbReference>
<protein>
    <submittedName>
        <fullName evidence="2">Methyltransferase type 11</fullName>
    </submittedName>
</protein>
<name>A0A139BQT8_9PROT</name>
<organism evidence="2 3">
    <name type="scientific">Candidatus Gallionella acididurans</name>
    <dbReference type="NCBI Taxonomy" id="1796491"/>
    <lineage>
        <taxon>Bacteria</taxon>
        <taxon>Pseudomonadati</taxon>
        <taxon>Pseudomonadota</taxon>
        <taxon>Betaproteobacteria</taxon>
        <taxon>Nitrosomonadales</taxon>
        <taxon>Gallionellaceae</taxon>
        <taxon>Gallionella</taxon>
    </lineage>
</organism>
<dbReference type="AlphaFoldDB" id="A0A139BQT8"/>
<dbReference type="EMBL" id="LSLI01000078">
    <property type="protein sequence ID" value="KXS31377.1"/>
    <property type="molecule type" value="Genomic_DNA"/>
</dbReference>
<evidence type="ECO:0000259" key="1">
    <source>
        <dbReference type="Pfam" id="PF08241"/>
    </source>
</evidence>
<dbReference type="Proteomes" id="UP000070578">
    <property type="component" value="Unassembled WGS sequence"/>
</dbReference>